<dbReference type="PANTHER" id="PTHR43095">
    <property type="entry name" value="SUGAR KINASE"/>
    <property type="match status" value="1"/>
</dbReference>
<dbReference type="SUPFAM" id="SSF53067">
    <property type="entry name" value="Actin-like ATPase domain"/>
    <property type="match status" value="2"/>
</dbReference>
<dbReference type="InterPro" id="IPR000577">
    <property type="entry name" value="Carb_kinase_FGGY"/>
</dbReference>
<protein>
    <recommendedName>
        <fullName evidence="9">Xylulokinase</fullName>
    </recommendedName>
</protein>
<comment type="similarity">
    <text evidence="1">Belongs to the FGGY kinase family.</text>
</comment>
<accession>A0ABY3RTW7</accession>
<reference evidence="7 8" key="1">
    <citation type="submission" date="2023-01" db="EMBL/GenBank/DDBJ databases">
        <title>Characterization of estradiol degrading bacteria Microbacterium sp. MZT7 and reveal degrading genes through genome analysis.</title>
        <authorList>
            <person name="Hao P."/>
            <person name="Gao Y."/>
        </authorList>
    </citation>
    <scope>NUCLEOTIDE SEQUENCE [LARGE SCALE GENOMIC DNA]</scope>
    <source>
        <strain evidence="7 8">MZT7</strain>
    </source>
</reference>
<dbReference type="Gene3D" id="3.30.420.40">
    <property type="match status" value="2"/>
</dbReference>
<organism evidence="7 8">
    <name type="scientific">Microbacterium resistens</name>
    <dbReference type="NCBI Taxonomy" id="156977"/>
    <lineage>
        <taxon>Bacteria</taxon>
        <taxon>Bacillati</taxon>
        <taxon>Actinomycetota</taxon>
        <taxon>Actinomycetes</taxon>
        <taxon>Micrococcales</taxon>
        <taxon>Microbacteriaceae</taxon>
        <taxon>Microbacterium</taxon>
    </lineage>
</organism>
<dbReference type="PIRSF" id="PIRSF000538">
    <property type="entry name" value="GlpK"/>
    <property type="match status" value="1"/>
</dbReference>
<evidence type="ECO:0000256" key="4">
    <source>
        <dbReference type="ARBA" id="ARBA00022777"/>
    </source>
</evidence>
<dbReference type="PANTHER" id="PTHR43095:SF5">
    <property type="entry name" value="XYLULOSE KINASE"/>
    <property type="match status" value="1"/>
</dbReference>
<keyword evidence="4" id="KW-0418">Kinase</keyword>
<keyword evidence="3" id="KW-0808">Transferase</keyword>
<dbReference type="InterPro" id="IPR043129">
    <property type="entry name" value="ATPase_NBD"/>
</dbReference>
<evidence type="ECO:0000259" key="5">
    <source>
        <dbReference type="Pfam" id="PF00370"/>
    </source>
</evidence>
<keyword evidence="8" id="KW-1185">Reference proteome</keyword>
<gene>
    <name evidence="7" type="ORF">K8F61_00345</name>
</gene>
<evidence type="ECO:0000256" key="3">
    <source>
        <dbReference type="ARBA" id="ARBA00022679"/>
    </source>
</evidence>
<evidence type="ECO:0000256" key="1">
    <source>
        <dbReference type="ARBA" id="ARBA00009156"/>
    </source>
</evidence>
<proteinExistence type="inferred from homology"/>
<feature type="domain" description="Carbohydrate kinase FGGY N-terminal" evidence="5">
    <location>
        <begin position="4"/>
        <end position="240"/>
    </location>
</feature>
<keyword evidence="2" id="KW-0859">Xylose metabolism</keyword>
<dbReference type="RefSeq" id="WP_231820317.1">
    <property type="nucleotide sequence ID" value="NZ_CP082781.1"/>
</dbReference>
<sequence>MTVIAGLDFGTSSVKLAVASSDGTVLARAQAGYPTVTGPGGRAEQDADHWWAAAAAVIAETGLGARIDAIGVTGQMQDLITVARGRARGPVLLYSDTRAGAAHARLRAAHGDWEGRTGNHQDPTNVAAKIAWLAENDPDRLDGAEHLLFGAPGYIAWRATGVAACDVVTASTTGLLDVSRRTWLTELLVSTGARAEQLPVLLGAGSDDALIGGVGTAAAGELGVRAGIPVVHALGDAGSATDGLVGVAPGDAYVYLGTTGWLAAVTEADPAAVPSPIHSLVMPGWETRLRIGAVQSAGSTADWSRRTFLPGLDFRAVDALAADRMADPTALGVRPLALPGLAGERTPVRDADFRGAFVGVHEATQPIDFHLAVLTGVALALRHASDELGMAQHRIPLVGGAASSPAWRQILADVFGATIVTGEAEDPGTHSAIRAVGAVLGLPTRPEPLFGTLDAGTVTRPSAQSSAYERLIPVHRALYDALAPTFRDR</sequence>
<dbReference type="EMBL" id="CP082781">
    <property type="protein sequence ID" value="UGS26725.1"/>
    <property type="molecule type" value="Genomic_DNA"/>
</dbReference>
<dbReference type="Pfam" id="PF02782">
    <property type="entry name" value="FGGY_C"/>
    <property type="match status" value="1"/>
</dbReference>
<evidence type="ECO:0000256" key="2">
    <source>
        <dbReference type="ARBA" id="ARBA00022629"/>
    </source>
</evidence>
<evidence type="ECO:0008006" key="9">
    <source>
        <dbReference type="Google" id="ProtNLM"/>
    </source>
</evidence>
<evidence type="ECO:0000259" key="6">
    <source>
        <dbReference type="Pfam" id="PF02782"/>
    </source>
</evidence>
<dbReference type="Pfam" id="PF00370">
    <property type="entry name" value="FGGY_N"/>
    <property type="match status" value="1"/>
</dbReference>
<keyword evidence="2" id="KW-0119">Carbohydrate metabolism</keyword>
<dbReference type="Proteomes" id="UP001199642">
    <property type="component" value="Chromosome"/>
</dbReference>
<dbReference type="InterPro" id="IPR050406">
    <property type="entry name" value="FGGY_Carb_Kinase"/>
</dbReference>
<dbReference type="InterPro" id="IPR018484">
    <property type="entry name" value="FGGY_N"/>
</dbReference>
<feature type="domain" description="Carbohydrate kinase FGGY C-terminal" evidence="6">
    <location>
        <begin position="253"/>
        <end position="426"/>
    </location>
</feature>
<evidence type="ECO:0000313" key="8">
    <source>
        <dbReference type="Proteomes" id="UP001199642"/>
    </source>
</evidence>
<evidence type="ECO:0000313" key="7">
    <source>
        <dbReference type="EMBL" id="UGS26725.1"/>
    </source>
</evidence>
<dbReference type="InterPro" id="IPR018485">
    <property type="entry name" value="FGGY_C"/>
</dbReference>
<name>A0ABY3RTW7_9MICO</name>